<sequence length="399" mass="42269">MLSRRIKIQVVIFVVLALVGVTYVGASYAGLDQLVFGGRGIVVKAQMSESGGLFTNSEVTYRGVRVGRVGPMRLTDDGIEVELRFDPSAPRVPADLDAAVTNRSAVGEQYLDLKPRRDGGPYLADGSVIPKSAITLPLPVQTVLANLDSLVASVPLDSLRTVVYEMDDAFRGRGQDLQTLLDNQADFVKSARVYLPQTQQLITDSGTVLGTQLNESSAITSFSQDAHLLAEQLRNSDKDLRKLIANTSQASDQISALINESGTGVGVILANLLTPAQVFATRGSAFEQLLGTYPEAVARGYRVIDKNGSVNAVMTDNFNDPPPCRKGYESTPNRTGGETGPAPFNTNAYCALPYGNESSVRGAQNAPKGGPVPNPPAPLALTQVPTGPASLNQVLGGAR</sequence>
<dbReference type="NCBIfam" id="TIGR00996">
    <property type="entry name" value="Mtu_fam_mce"/>
    <property type="match status" value="1"/>
</dbReference>
<dbReference type="InterPro" id="IPR003399">
    <property type="entry name" value="Mce/MlaD"/>
</dbReference>
<dbReference type="InterPro" id="IPR005693">
    <property type="entry name" value="Mce"/>
</dbReference>
<evidence type="ECO:0000259" key="3">
    <source>
        <dbReference type="Pfam" id="PF11887"/>
    </source>
</evidence>
<proteinExistence type="predicted"/>
<feature type="region of interest" description="Disordered" evidence="1">
    <location>
        <begin position="360"/>
        <end position="399"/>
    </location>
</feature>
<evidence type="ECO:0000259" key="2">
    <source>
        <dbReference type="Pfam" id="PF02470"/>
    </source>
</evidence>
<dbReference type="PANTHER" id="PTHR33371">
    <property type="entry name" value="INTERMEMBRANE PHOSPHOLIPID TRANSPORT SYSTEM BINDING PROTEIN MLAD-RELATED"/>
    <property type="match status" value="1"/>
</dbReference>
<dbReference type="Pfam" id="PF11887">
    <property type="entry name" value="Mce4_CUP1"/>
    <property type="match status" value="1"/>
</dbReference>
<evidence type="ECO:0000256" key="1">
    <source>
        <dbReference type="SAM" id="MobiDB-lite"/>
    </source>
</evidence>
<dbReference type="RefSeq" id="WP_243727597.1">
    <property type="nucleotide sequence ID" value="NZ_SLWS01000019.1"/>
</dbReference>
<feature type="domain" description="Mce/MlaD" evidence="2">
    <location>
        <begin position="40"/>
        <end position="115"/>
    </location>
</feature>
<keyword evidence="5" id="KW-1185">Reference proteome</keyword>
<name>A0A4R2IR77_9PSEU</name>
<dbReference type="Proteomes" id="UP000295680">
    <property type="component" value="Unassembled WGS sequence"/>
</dbReference>
<feature type="compositionally biased region" description="Polar residues" evidence="1">
    <location>
        <begin position="383"/>
        <end position="393"/>
    </location>
</feature>
<dbReference type="EMBL" id="SLWS01000019">
    <property type="protein sequence ID" value="TCO46498.1"/>
    <property type="molecule type" value="Genomic_DNA"/>
</dbReference>
<dbReference type="AlphaFoldDB" id="A0A4R2IR77"/>
<gene>
    <name evidence="4" type="ORF">EV192_11977</name>
</gene>
<dbReference type="InterPro" id="IPR024516">
    <property type="entry name" value="Mce_C"/>
</dbReference>
<organism evidence="4 5">
    <name type="scientific">Actinocrispum wychmicini</name>
    <dbReference type="NCBI Taxonomy" id="1213861"/>
    <lineage>
        <taxon>Bacteria</taxon>
        <taxon>Bacillati</taxon>
        <taxon>Actinomycetota</taxon>
        <taxon>Actinomycetes</taxon>
        <taxon>Pseudonocardiales</taxon>
        <taxon>Pseudonocardiaceae</taxon>
        <taxon>Actinocrispum</taxon>
    </lineage>
</organism>
<dbReference type="GO" id="GO:0005576">
    <property type="term" value="C:extracellular region"/>
    <property type="evidence" value="ECO:0007669"/>
    <property type="project" value="TreeGrafter"/>
</dbReference>
<reference evidence="4 5" key="1">
    <citation type="submission" date="2019-03" db="EMBL/GenBank/DDBJ databases">
        <title>Genomic Encyclopedia of Type Strains, Phase IV (KMG-IV): sequencing the most valuable type-strain genomes for metagenomic binning, comparative biology and taxonomic classification.</title>
        <authorList>
            <person name="Goeker M."/>
        </authorList>
    </citation>
    <scope>NUCLEOTIDE SEQUENCE [LARGE SCALE GENOMIC DNA]</scope>
    <source>
        <strain evidence="4 5">DSM 45934</strain>
    </source>
</reference>
<comment type="caution">
    <text evidence="4">The sequence shown here is derived from an EMBL/GenBank/DDBJ whole genome shotgun (WGS) entry which is preliminary data.</text>
</comment>
<dbReference type="Pfam" id="PF02470">
    <property type="entry name" value="MlaD"/>
    <property type="match status" value="1"/>
</dbReference>
<evidence type="ECO:0000313" key="4">
    <source>
        <dbReference type="EMBL" id="TCO46498.1"/>
    </source>
</evidence>
<accession>A0A4R2IR77</accession>
<feature type="region of interest" description="Disordered" evidence="1">
    <location>
        <begin position="314"/>
        <end position="340"/>
    </location>
</feature>
<feature type="domain" description="Mammalian cell entry C-terminal" evidence="3">
    <location>
        <begin position="123"/>
        <end position="304"/>
    </location>
</feature>
<protein>
    <submittedName>
        <fullName evidence="4">Phospholipid/cholesterol/gamma-HCH transport system substrate-binding protein</fullName>
    </submittedName>
</protein>
<dbReference type="PANTHER" id="PTHR33371:SF16">
    <property type="entry name" value="MCE-FAMILY PROTEIN MCE3F"/>
    <property type="match status" value="1"/>
</dbReference>
<evidence type="ECO:0000313" key="5">
    <source>
        <dbReference type="Proteomes" id="UP000295680"/>
    </source>
</evidence>
<dbReference type="InterPro" id="IPR052336">
    <property type="entry name" value="MlaD_Phospholipid_Transporter"/>
</dbReference>